<sequence>MTAPEEIRRRRAASLRIAPQFHGSRDPLDTLATPSASSTYSLTMRELRAEAGRLTARGWSDAEITERLYLRGVVAA</sequence>
<dbReference type="Proteomes" id="UP000324106">
    <property type="component" value="Chromosome"/>
</dbReference>
<dbReference type="RefSeq" id="WP_150267130.1">
    <property type="nucleotide sequence ID" value="NZ_CP029194.1"/>
</dbReference>
<dbReference type="AlphaFoldDB" id="A0A5P2AQC0"/>
<evidence type="ECO:0000313" key="1">
    <source>
        <dbReference type="EMBL" id="QES20454.1"/>
    </source>
</evidence>
<proteinExistence type="predicted"/>
<accession>A0A5P2AQC0</accession>
<protein>
    <submittedName>
        <fullName evidence="1">Uncharacterized protein</fullName>
    </submittedName>
</protein>
<organism evidence="1 2">
    <name type="scientific">Streptomyces venezuelae</name>
    <dbReference type="NCBI Taxonomy" id="54571"/>
    <lineage>
        <taxon>Bacteria</taxon>
        <taxon>Bacillati</taxon>
        <taxon>Actinomycetota</taxon>
        <taxon>Actinomycetes</taxon>
        <taxon>Kitasatosporales</taxon>
        <taxon>Streptomycetaceae</taxon>
        <taxon>Streptomyces</taxon>
    </lineage>
</organism>
<reference evidence="1 2" key="1">
    <citation type="submission" date="2018-05" db="EMBL/GenBank/DDBJ databases">
        <title>Streptomyces venezuelae.</title>
        <authorList>
            <person name="Kim W."/>
            <person name="Lee N."/>
            <person name="Cho B.-K."/>
        </authorList>
    </citation>
    <scope>NUCLEOTIDE SEQUENCE [LARGE SCALE GENOMIC DNA]</scope>
    <source>
        <strain evidence="1 2">ATCC 15068</strain>
    </source>
</reference>
<name>A0A5P2AQC0_STRVZ</name>
<dbReference type="EMBL" id="CP029194">
    <property type="protein sequence ID" value="QES20454.1"/>
    <property type="molecule type" value="Genomic_DNA"/>
</dbReference>
<evidence type="ECO:0000313" key="2">
    <source>
        <dbReference type="Proteomes" id="UP000324106"/>
    </source>
</evidence>
<gene>
    <name evidence="1" type="ORF">DEJ46_16100</name>
</gene>